<comment type="caution">
    <text evidence="7">The sequence shown here is derived from an EMBL/GenBank/DDBJ whole genome shotgun (WGS) entry which is preliminary data.</text>
</comment>
<organism evidence="7">
    <name type="scientific">Dissulfuribacter thermophilus</name>
    <dbReference type="NCBI Taxonomy" id="1156395"/>
    <lineage>
        <taxon>Bacteria</taxon>
        <taxon>Pseudomonadati</taxon>
        <taxon>Thermodesulfobacteriota</taxon>
        <taxon>Dissulfuribacteria</taxon>
        <taxon>Dissulfuribacterales</taxon>
        <taxon>Dissulfuribacteraceae</taxon>
        <taxon>Dissulfuribacter</taxon>
    </lineage>
</organism>
<dbReference type="InterPro" id="IPR058240">
    <property type="entry name" value="rSAM_sf"/>
</dbReference>
<gene>
    <name evidence="7" type="ORF">ENJ63_00225</name>
</gene>
<dbReference type="PROSITE" id="PS51918">
    <property type="entry name" value="RADICAL_SAM"/>
    <property type="match status" value="1"/>
</dbReference>
<dbReference type="PANTHER" id="PTHR42731">
    <property type="entry name" value="SLL1084 PROTEIN"/>
    <property type="match status" value="1"/>
</dbReference>
<evidence type="ECO:0000256" key="3">
    <source>
        <dbReference type="ARBA" id="ARBA00022723"/>
    </source>
</evidence>
<dbReference type="InterPro" id="IPR013785">
    <property type="entry name" value="Aldolase_TIM"/>
</dbReference>
<reference evidence="7" key="1">
    <citation type="journal article" date="2020" name="mSystems">
        <title>Genome- and Community-Level Interaction Insights into Carbon Utilization and Element Cycling Functions of Hydrothermarchaeota in Hydrothermal Sediment.</title>
        <authorList>
            <person name="Zhou Z."/>
            <person name="Liu Y."/>
            <person name="Xu W."/>
            <person name="Pan J."/>
            <person name="Luo Z.H."/>
            <person name="Li M."/>
        </authorList>
    </citation>
    <scope>NUCLEOTIDE SEQUENCE [LARGE SCALE GENOMIC DNA]</scope>
    <source>
        <strain evidence="7">HyVt-503</strain>
    </source>
</reference>
<feature type="domain" description="Radical SAM core" evidence="6">
    <location>
        <begin position="1"/>
        <end position="142"/>
    </location>
</feature>
<evidence type="ECO:0000256" key="4">
    <source>
        <dbReference type="ARBA" id="ARBA00023004"/>
    </source>
</evidence>
<comment type="cofactor">
    <cofactor evidence="1">
        <name>[4Fe-4S] cluster</name>
        <dbReference type="ChEBI" id="CHEBI:49883"/>
    </cofactor>
</comment>
<dbReference type="EMBL" id="DRND01000021">
    <property type="protein sequence ID" value="HFC46288.1"/>
    <property type="molecule type" value="Genomic_DNA"/>
</dbReference>
<name>A0A7V2WSP2_9BACT</name>
<accession>A0A7V2WSP2</accession>
<keyword evidence="2" id="KW-0949">S-adenosyl-L-methionine</keyword>
<dbReference type="GO" id="GO:0051536">
    <property type="term" value="F:iron-sulfur cluster binding"/>
    <property type="evidence" value="ECO:0007669"/>
    <property type="project" value="UniProtKB-KW"/>
</dbReference>
<evidence type="ECO:0000256" key="1">
    <source>
        <dbReference type="ARBA" id="ARBA00001966"/>
    </source>
</evidence>
<dbReference type="Gene3D" id="3.20.20.70">
    <property type="entry name" value="Aldolase class I"/>
    <property type="match status" value="1"/>
</dbReference>
<evidence type="ECO:0000256" key="2">
    <source>
        <dbReference type="ARBA" id="ARBA00022691"/>
    </source>
</evidence>
<protein>
    <submittedName>
        <fullName evidence="7">DUF2344 domain-containing protein</fullName>
    </submittedName>
</protein>
<dbReference type="NCBIfam" id="TIGR03936">
    <property type="entry name" value="sam_1_link_chp"/>
    <property type="match status" value="1"/>
</dbReference>
<sequence>PSLRVGTLTAQIMEEIKSVRKTGFTMAPEAGSERLRRLINKGITEADLLDTAKKAYEAGWLNMKLYFMVGLPGEEAADVEAIIALAEKVRGFTKRRGQVTISVGTFVPKPHTPFQWEPQIGIDESRRRIGLLKKARKRRGIKLKWHEPRMSFLEGVFSRGDRRLFDLLICAWKKGARLTGWSDYFSLTPFLEAAKELDIELTDYLRAIPEDAPLPWDHIDTGVKKGYLLEERARAYALKRTEDCRRGRCQGCGVCDFKTIKPVTYIKRDEDQDLLHPGRSLFGQGKQAHTHHYFYTISYSKLGDARFLGHLDTMRAIERILRRSGLPIGHSRGFHPHPLIQFGDALPLGYESLGAVFSVGLTDVIICKKLIERLNSHSVDGLFFLDAVGPRPRKTLIKLKKRRYYLWWRGIDSIRLPLEETLDGDIRIKFTNTISFFDTRLPLPWPWNQKGPFCMVSTEDNERLRPEKLLATWFERRTIDVRFLRTLVVETIY</sequence>
<evidence type="ECO:0000259" key="6">
    <source>
        <dbReference type="PROSITE" id="PS51918"/>
    </source>
</evidence>
<dbReference type="Pfam" id="PF04055">
    <property type="entry name" value="Radical_SAM"/>
    <property type="match status" value="1"/>
</dbReference>
<dbReference type="AlphaFoldDB" id="A0A7V2WSP2"/>
<keyword evidence="5" id="KW-0411">Iron-sulfur</keyword>
<dbReference type="InterPro" id="IPR018768">
    <property type="entry name" value="DUF2344"/>
</dbReference>
<dbReference type="PANTHER" id="PTHR42731:SF1">
    <property type="entry name" value="RADICAL SAM DOMAIN PROTEIN"/>
    <property type="match status" value="1"/>
</dbReference>
<dbReference type="GO" id="GO:0003824">
    <property type="term" value="F:catalytic activity"/>
    <property type="evidence" value="ECO:0007669"/>
    <property type="project" value="InterPro"/>
</dbReference>
<keyword evidence="4" id="KW-0408">Iron</keyword>
<dbReference type="GO" id="GO:0046872">
    <property type="term" value="F:metal ion binding"/>
    <property type="evidence" value="ECO:0007669"/>
    <property type="project" value="UniProtKB-KW"/>
</dbReference>
<feature type="non-terminal residue" evidence="7">
    <location>
        <position position="1"/>
    </location>
</feature>
<evidence type="ECO:0000313" key="7">
    <source>
        <dbReference type="EMBL" id="HFC46288.1"/>
    </source>
</evidence>
<dbReference type="InterPro" id="IPR007197">
    <property type="entry name" value="rSAM"/>
</dbReference>
<dbReference type="Proteomes" id="UP000885797">
    <property type="component" value="Unassembled WGS sequence"/>
</dbReference>
<dbReference type="SUPFAM" id="SSF102114">
    <property type="entry name" value="Radical SAM enzymes"/>
    <property type="match status" value="1"/>
</dbReference>
<dbReference type="Pfam" id="PF10105">
    <property type="entry name" value="DUF2344"/>
    <property type="match status" value="1"/>
</dbReference>
<keyword evidence="3" id="KW-0479">Metal-binding</keyword>
<proteinExistence type="predicted"/>
<evidence type="ECO:0000256" key="5">
    <source>
        <dbReference type="ARBA" id="ARBA00023014"/>
    </source>
</evidence>